<keyword evidence="2" id="KW-0548">Nucleotidyltransferase</keyword>
<dbReference type="PANTHER" id="PTHR47320:SF1">
    <property type="entry name" value="BIFUNCTIONAL URIDYLYLTRANSFERASE_URIDYLYL-REMOVING ENZYME"/>
    <property type="match status" value="1"/>
</dbReference>
<dbReference type="InterPro" id="IPR010043">
    <property type="entry name" value="UTase/UR"/>
</dbReference>
<evidence type="ECO:0000256" key="1">
    <source>
        <dbReference type="ARBA" id="ARBA00022801"/>
    </source>
</evidence>
<dbReference type="AlphaFoldDB" id="A0A3M2WYF2"/>
<keyword evidence="1" id="KW-0378">Hydrolase</keyword>
<reference evidence="2 3" key="1">
    <citation type="submission" date="2018-08" db="EMBL/GenBank/DDBJ databases">
        <title>Recombination of ecologically and evolutionarily significant loci maintains genetic cohesion in the Pseudomonas syringae species complex.</title>
        <authorList>
            <person name="Dillon M."/>
            <person name="Thakur S."/>
            <person name="Almeida R.N.D."/>
            <person name="Weir B.S."/>
            <person name="Guttman D.S."/>
        </authorList>
    </citation>
    <scope>NUCLEOTIDE SEQUENCE [LARGE SCALE GENOMIC DNA]</scope>
    <source>
        <strain evidence="2 3">88_10</strain>
    </source>
</reference>
<dbReference type="PANTHER" id="PTHR47320">
    <property type="entry name" value="BIFUNCTIONAL URIDYLYLTRANSFERASE/URIDYLYL-REMOVING ENZYME"/>
    <property type="match status" value="1"/>
</dbReference>
<name>A0A3M2WYF2_PSEYM</name>
<gene>
    <name evidence="2" type="ORF">APX70_02058</name>
</gene>
<dbReference type="GO" id="GO:0016787">
    <property type="term" value="F:hydrolase activity"/>
    <property type="evidence" value="ECO:0007669"/>
    <property type="project" value="UniProtKB-KW"/>
</dbReference>
<accession>A0A3M2WYF2</accession>
<evidence type="ECO:0000313" key="3">
    <source>
        <dbReference type="Proteomes" id="UP000282378"/>
    </source>
</evidence>
<organism evidence="2 3">
    <name type="scientific">Pseudomonas syringae pv. maculicola</name>
    <dbReference type="NCBI Taxonomy" id="59511"/>
    <lineage>
        <taxon>Bacteria</taxon>
        <taxon>Pseudomonadati</taxon>
        <taxon>Pseudomonadota</taxon>
        <taxon>Gammaproteobacteria</taxon>
        <taxon>Pseudomonadales</taxon>
        <taxon>Pseudomonadaceae</taxon>
        <taxon>Pseudomonas</taxon>
    </lineage>
</organism>
<proteinExistence type="predicted"/>
<dbReference type="Proteomes" id="UP000282378">
    <property type="component" value="Unassembled WGS sequence"/>
</dbReference>
<feature type="non-terminal residue" evidence="2">
    <location>
        <position position="105"/>
    </location>
</feature>
<evidence type="ECO:0000313" key="2">
    <source>
        <dbReference type="EMBL" id="RML56205.1"/>
    </source>
</evidence>
<dbReference type="EMBL" id="RBNL01003199">
    <property type="protein sequence ID" value="RML56205.1"/>
    <property type="molecule type" value="Genomic_DNA"/>
</dbReference>
<protein>
    <submittedName>
        <fullName evidence="2">Bifunctional uridylyltransferase/uridylyl-removing enzyme</fullName>
    </submittedName>
</protein>
<comment type="caution">
    <text evidence="2">The sequence shown here is derived from an EMBL/GenBank/DDBJ whole genome shotgun (WGS) entry which is preliminary data.</text>
</comment>
<keyword evidence="2" id="KW-0808">Transferase</keyword>
<sequence>FSDDDGTPQPINSRFQLHDGYIEATNPNVFRRTPFAMLEIFVLMAQHPEIKGVRADTIRLLREHRHLINDDFRNDIRNTSLFIELFKCEIGIHRNLRRMNRYGIL</sequence>
<dbReference type="GO" id="GO:0008773">
    <property type="term" value="F:[protein-PII] uridylyltransferase activity"/>
    <property type="evidence" value="ECO:0007669"/>
    <property type="project" value="InterPro"/>
</dbReference>
<feature type="non-terminal residue" evidence="2">
    <location>
        <position position="1"/>
    </location>
</feature>